<dbReference type="SUPFAM" id="SSF51182">
    <property type="entry name" value="RmlC-like cupins"/>
    <property type="match status" value="1"/>
</dbReference>
<name>A0A011LX17_9PAST</name>
<gene>
    <name evidence="2" type="ORF">AK33_09285</name>
</gene>
<dbReference type="Proteomes" id="UP000054123">
    <property type="component" value="Unassembled WGS sequence"/>
</dbReference>
<sequence length="261" mass="29282">MGYLNAQTGYRKGLLETRSVVRKNNFVILETDGLVKNSIPNYHHCDISILSSPALGASFADYIATVHPTGGCTELGGNGIEVFVYCVSGQLSVKNCDTEATLETGGYIFSPADKVLSFINHSSSPTKIYIHRRRYTPLEGQQAKTYVGNVNQIEYSEYEGMKTCLIKDLLPSATDFGFDMNMHILLFKPGASHGYIETHFQEHGMLFLSGKGMYRLDDEWIPVKKDDYVFMDSYCPQACYAVGDEDFVYIYSKECNRDVEL</sequence>
<dbReference type="InterPro" id="IPR044697">
    <property type="entry name" value="UGlyAH_cupin_C"/>
</dbReference>
<dbReference type="CDD" id="cd02211">
    <property type="entry name" value="cupin_UGlyAH_N"/>
    <property type="match status" value="1"/>
</dbReference>
<keyword evidence="3" id="KW-1185">Reference proteome</keyword>
<evidence type="ECO:0000313" key="2">
    <source>
        <dbReference type="EMBL" id="EXI61768.1"/>
    </source>
</evidence>
<dbReference type="InterPro" id="IPR013096">
    <property type="entry name" value="Cupin_2"/>
</dbReference>
<dbReference type="STRING" id="1122190.GCA_000621105_00913"/>
<dbReference type="AlphaFoldDB" id="A0A011LX17"/>
<accession>A0A011LX17</accession>
<evidence type="ECO:0000259" key="1">
    <source>
        <dbReference type="Pfam" id="PF07883"/>
    </source>
</evidence>
<dbReference type="InterPro" id="IPR011051">
    <property type="entry name" value="RmlC_Cupin_sf"/>
</dbReference>
<comment type="caution">
    <text evidence="2">The sequence shown here is derived from an EMBL/GenBank/DDBJ whole genome shotgun (WGS) entry which is preliminary data.</text>
</comment>
<dbReference type="InterPro" id="IPR017627">
    <property type="entry name" value="UGHY"/>
</dbReference>
<dbReference type="RefSeq" id="WP_042803788.1">
    <property type="nucleotide sequence ID" value="NZ_AVSP01000005.1"/>
</dbReference>
<dbReference type="InterPro" id="IPR014710">
    <property type="entry name" value="RmlC-like_jellyroll"/>
</dbReference>
<dbReference type="EMBL" id="JANJ01000006">
    <property type="protein sequence ID" value="EXI61768.1"/>
    <property type="molecule type" value="Genomic_DNA"/>
</dbReference>
<dbReference type="PATRIC" id="fig|1450449.3.peg.1847"/>
<protein>
    <recommendedName>
        <fullName evidence="1">Cupin type-2 domain-containing protein</fullName>
    </recommendedName>
</protein>
<dbReference type="PANTHER" id="PTHR34571:SF1">
    <property type="entry name" value="(S)-UREIDOGLYCINE AMINOHYDROLASE"/>
    <property type="match status" value="1"/>
</dbReference>
<proteinExistence type="predicted"/>
<dbReference type="NCBIfam" id="TIGR03214">
    <property type="entry name" value="ura-cupin"/>
    <property type="match status" value="1"/>
</dbReference>
<dbReference type="Gene3D" id="2.60.120.10">
    <property type="entry name" value="Jelly Rolls"/>
    <property type="match status" value="1"/>
</dbReference>
<dbReference type="PANTHER" id="PTHR34571">
    <property type="entry name" value="(S)-UREIDOGLYCINE AMINOHYDROLASE"/>
    <property type="match status" value="1"/>
</dbReference>
<dbReference type="Pfam" id="PF07883">
    <property type="entry name" value="Cupin_2"/>
    <property type="match status" value="1"/>
</dbReference>
<dbReference type="GO" id="GO:0071522">
    <property type="term" value="F:ureidoglycine aminohydrolase activity"/>
    <property type="evidence" value="ECO:0007669"/>
    <property type="project" value="InterPro"/>
</dbReference>
<dbReference type="OrthoDB" id="9814939at2"/>
<evidence type="ECO:0000313" key="3">
    <source>
        <dbReference type="Proteomes" id="UP000054123"/>
    </source>
</evidence>
<feature type="domain" description="Cupin type-2" evidence="1">
    <location>
        <begin position="186"/>
        <end position="250"/>
    </location>
</feature>
<dbReference type="CDD" id="cd02212">
    <property type="entry name" value="cupin_UGlyAH_C"/>
    <property type="match status" value="1"/>
</dbReference>
<organism evidence="2 3">
    <name type="scientific">Mannheimia granulomatis</name>
    <dbReference type="NCBI Taxonomy" id="85402"/>
    <lineage>
        <taxon>Bacteria</taxon>
        <taxon>Pseudomonadati</taxon>
        <taxon>Pseudomonadota</taxon>
        <taxon>Gammaproteobacteria</taxon>
        <taxon>Pasteurellales</taxon>
        <taxon>Pasteurellaceae</taxon>
        <taxon>Mannheimia</taxon>
    </lineage>
</organism>
<dbReference type="InterPro" id="IPR044704">
    <property type="entry name" value="UGlyAH_cupin_N"/>
</dbReference>
<reference evidence="2 3" key="1">
    <citation type="journal article" date="2014" name="Genome Announc.">
        <title>Genome Sequence of a Presumptive Mannheimia haemolytica Strain with an A1/A6-Cross-Reactive Serotype from a White-Tailed Deer (Odocoileus virginianus).</title>
        <authorList>
            <person name="Lawrence P.K."/>
            <person name="Bey R.F."/>
            <person name="Wiener B."/>
            <person name="Kittichotirat W."/>
            <person name="Bumgarner R.E."/>
        </authorList>
    </citation>
    <scope>NUCLEOTIDE SEQUENCE [LARGE SCALE GENOMIC DNA]</scope>
    <source>
        <strain evidence="2 3">PKL10</strain>
    </source>
</reference>